<dbReference type="EMBL" id="JASMQC010000007">
    <property type="protein sequence ID" value="KAK1943616.1"/>
    <property type="molecule type" value="Genomic_DNA"/>
</dbReference>
<dbReference type="Gene3D" id="3.30.1230.20">
    <property type="match status" value="1"/>
</dbReference>
<dbReference type="InterPro" id="IPR038579">
    <property type="entry name" value="Ribosomal_eS21_sf"/>
</dbReference>
<gene>
    <name evidence="4" type="ORF">P3T76_005012</name>
</gene>
<evidence type="ECO:0000256" key="3">
    <source>
        <dbReference type="ARBA" id="ARBA00023274"/>
    </source>
</evidence>
<reference evidence="4" key="1">
    <citation type="submission" date="2023-08" db="EMBL/GenBank/DDBJ databases">
        <title>Reference Genome Resource for the Citrus Pathogen Phytophthora citrophthora.</title>
        <authorList>
            <person name="Moller H."/>
            <person name="Coetzee B."/>
            <person name="Rose L.J."/>
            <person name="Van Niekerk J.M."/>
        </authorList>
    </citation>
    <scope>NUCLEOTIDE SEQUENCE</scope>
    <source>
        <strain evidence="4">STE-U-9442</strain>
    </source>
</reference>
<keyword evidence="2 4" id="KW-0689">Ribosomal protein</keyword>
<dbReference type="GO" id="GO:0005840">
    <property type="term" value="C:ribosome"/>
    <property type="evidence" value="ECO:0007669"/>
    <property type="project" value="UniProtKB-KW"/>
</dbReference>
<proteinExistence type="inferred from homology"/>
<sequence>MFGALAKTADFQPGKALLRNSTDSRQVTMQNEAGQSIDIYIPRKCSWTNRILAAKDHASVQINVARVNANGVFTGESDTFALAGYIRHHGEGDMAITELARQADAKN</sequence>
<keyword evidence="3" id="KW-0687">Ribonucleoprotein</keyword>
<dbReference type="GO" id="GO:1990904">
    <property type="term" value="C:ribonucleoprotein complex"/>
    <property type="evidence" value="ECO:0007669"/>
    <property type="project" value="UniProtKB-KW"/>
</dbReference>
<dbReference type="GO" id="GO:0006412">
    <property type="term" value="P:translation"/>
    <property type="evidence" value="ECO:0007669"/>
    <property type="project" value="InterPro"/>
</dbReference>
<comment type="similarity">
    <text evidence="1">Belongs to the eukaryotic ribosomal protein eS21 family.</text>
</comment>
<accession>A0AAD9GSB9</accession>
<organism evidence="4 5">
    <name type="scientific">Phytophthora citrophthora</name>
    <dbReference type="NCBI Taxonomy" id="4793"/>
    <lineage>
        <taxon>Eukaryota</taxon>
        <taxon>Sar</taxon>
        <taxon>Stramenopiles</taxon>
        <taxon>Oomycota</taxon>
        <taxon>Peronosporomycetes</taxon>
        <taxon>Peronosporales</taxon>
        <taxon>Peronosporaceae</taxon>
        <taxon>Phytophthora</taxon>
    </lineage>
</organism>
<protein>
    <submittedName>
        <fullName evidence="4">40S ribosomal protein S21</fullName>
    </submittedName>
</protein>
<evidence type="ECO:0000256" key="2">
    <source>
        <dbReference type="ARBA" id="ARBA00022980"/>
    </source>
</evidence>
<dbReference type="GO" id="GO:0003735">
    <property type="term" value="F:structural constituent of ribosome"/>
    <property type="evidence" value="ECO:0007669"/>
    <property type="project" value="InterPro"/>
</dbReference>
<evidence type="ECO:0000313" key="5">
    <source>
        <dbReference type="Proteomes" id="UP001259832"/>
    </source>
</evidence>
<name>A0AAD9GSB9_9STRA</name>
<evidence type="ECO:0000313" key="4">
    <source>
        <dbReference type="EMBL" id="KAK1943616.1"/>
    </source>
</evidence>
<dbReference type="Proteomes" id="UP001259832">
    <property type="component" value="Unassembled WGS sequence"/>
</dbReference>
<dbReference type="Pfam" id="PF01249">
    <property type="entry name" value="Ribosomal_S21e"/>
    <property type="match status" value="1"/>
</dbReference>
<dbReference type="AlphaFoldDB" id="A0AAD9GSB9"/>
<keyword evidence="5" id="KW-1185">Reference proteome</keyword>
<comment type="caution">
    <text evidence="4">The sequence shown here is derived from an EMBL/GenBank/DDBJ whole genome shotgun (WGS) entry which is preliminary data.</text>
</comment>
<dbReference type="FunFam" id="3.30.1230.20:FF:000008">
    <property type="entry name" value="40S ribosomal protein S21"/>
    <property type="match status" value="1"/>
</dbReference>
<evidence type="ECO:0000256" key="1">
    <source>
        <dbReference type="ARBA" id="ARBA00010228"/>
    </source>
</evidence>
<dbReference type="InterPro" id="IPR001931">
    <property type="entry name" value="Ribosomal_eS21"/>
</dbReference>
<dbReference type="PANTHER" id="PTHR10442">
    <property type="entry name" value="40S RIBOSOMAL PROTEIN S21"/>
    <property type="match status" value="1"/>
</dbReference>